<reference evidence="1 2" key="2">
    <citation type="submission" date="2018-11" db="EMBL/GenBank/DDBJ databases">
        <authorList>
            <consortium name="Pathogen Informatics"/>
        </authorList>
    </citation>
    <scope>NUCLEOTIDE SEQUENCE [LARGE SCALE GENOMIC DNA]</scope>
</reference>
<evidence type="ECO:0000313" key="1">
    <source>
        <dbReference type="EMBL" id="VDN04617.1"/>
    </source>
</evidence>
<dbReference type="WBParaSite" id="TCLT_0000719401-mRNA-1">
    <property type="protein sequence ID" value="TCLT_0000719401-mRNA-1"/>
    <property type="gene ID" value="TCLT_0000719401"/>
</dbReference>
<proteinExistence type="predicted"/>
<dbReference type="AlphaFoldDB" id="A0A0N5D2S2"/>
<evidence type="ECO:0000313" key="3">
    <source>
        <dbReference type="WBParaSite" id="TCLT_0000719401-mRNA-1"/>
    </source>
</evidence>
<accession>A0A0N5D2S2</accession>
<evidence type="ECO:0000313" key="2">
    <source>
        <dbReference type="Proteomes" id="UP000276776"/>
    </source>
</evidence>
<dbReference type="Proteomes" id="UP000276776">
    <property type="component" value="Unassembled WGS sequence"/>
</dbReference>
<protein>
    <submittedName>
        <fullName evidence="3">Mucin TcMUC</fullName>
    </submittedName>
</protein>
<organism evidence="3">
    <name type="scientific">Thelazia callipaeda</name>
    <name type="common">Oriental eyeworm</name>
    <name type="synonym">Parasitic nematode</name>
    <dbReference type="NCBI Taxonomy" id="103827"/>
    <lineage>
        <taxon>Eukaryota</taxon>
        <taxon>Metazoa</taxon>
        <taxon>Ecdysozoa</taxon>
        <taxon>Nematoda</taxon>
        <taxon>Chromadorea</taxon>
        <taxon>Rhabditida</taxon>
        <taxon>Spirurina</taxon>
        <taxon>Spiruromorpha</taxon>
        <taxon>Thelazioidea</taxon>
        <taxon>Thelaziidae</taxon>
        <taxon>Thelazia</taxon>
    </lineage>
</organism>
<reference evidence="3" key="1">
    <citation type="submission" date="2017-02" db="UniProtKB">
        <authorList>
            <consortium name="WormBaseParasite"/>
        </authorList>
    </citation>
    <scope>IDENTIFICATION</scope>
</reference>
<dbReference type="OMA" id="MSSCTHA"/>
<gene>
    <name evidence="1" type="ORF">TCLT_LOCUS7183</name>
</gene>
<keyword evidence="2" id="KW-1185">Reference proteome</keyword>
<dbReference type="EMBL" id="UYYF01004483">
    <property type="protein sequence ID" value="VDN04617.1"/>
    <property type="molecule type" value="Genomic_DNA"/>
</dbReference>
<sequence>MRATTGVCRRIGPSAFVCAFEACHYMCECMSSCTHACRRWACVDAQVEALVWVGLYWCFCVCKILCGNVTGCEKTSYENGESVFSVARVRVGTCISPIAFVCASVCLRMCASTCVSSCVFMYACVRMCFYGTAMCQRTRVSMHVCIDFCFCAFVGTDQPISRNTETFMPFKFIAMRVVRGKKEVRRQILKNR</sequence>
<name>A0A0N5D2S2_THECL</name>